<evidence type="ECO:0000256" key="2">
    <source>
        <dbReference type="ARBA" id="ARBA00022448"/>
    </source>
</evidence>
<dbReference type="InterPro" id="IPR000990">
    <property type="entry name" value="Innexin"/>
</dbReference>
<evidence type="ECO:0000256" key="6">
    <source>
        <dbReference type="ARBA" id="ARBA00023065"/>
    </source>
</evidence>
<organism evidence="10 11">
    <name type="scientific">Plakobranchus ocellatus</name>
    <dbReference type="NCBI Taxonomy" id="259542"/>
    <lineage>
        <taxon>Eukaryota</taxon>
        <taxon>Metazoa</taxon>
        <taxon>Spiralia</taxon>
        <taxon>Lophotrochozoa</taxon>
        <taxon>Mollusca</taxon>
        <taxon>Gastropoda</taxon>
        <taxon>Heterobranchia</taxon>
        <taxon>Euthyneura</taxon>
        <taxon>Panpulmonata</taxon>
        <taxon>Sacoglossa</taxon>
        <taxon>Placobranchoidea</taxon>
        <taxon>Plakobranchidae</taxon>
        <taxon>Plakobranchus</taxon>
    </lineage>
</organism>
<gene>
    <name evidence="10" type="ORF">PoB_001594500</name>
</gene>
<evidence type="ECO:0000256" key="4">
    <source>
        <dbReference type="ARBA" id="ARBA00022692"/>
    </source>
</evidence>
<evidence type="ECO:0000256" key="1">
    <source>
        <dbReference type="ARBA" id="ARBA00004651"/>
    </source>
</evidence>
<keyword evidence="7 9" id="KW-0472">Membrane</keyword>
<dbReference type="Pfam" id="PF00876">
    <property type="entry name" value="Innexin"/>
    <property type="match status" value="1"/>
</dbReference>
<proteinExistence type="predicted"/>
<feature type="transmembrane region" description="Helical" evidence="9">
    <location>
        <begin position="285"/>
        <end position="308"/>
    </location>
</feature>
<keyword evidence="6" id="KW-0406">Ion transport</keyword>
<feature type="transmembrane region" description="Helical" evidence="9">
    <location>
        <begin position="390"/>
        <end position="414"/>
    </location>
</feature>
<comment type="subcellular location">
    <subcellularLocation>
        <location evidence="1">Cell membrane</location>
        <topology evidence="1">Multi-pass membrane protein</topology>
    </subcellularLocation>
</comment>
<dbReference type="AlphaFoldDB" id="A0AAV3Z488"/>
<evidence type="ECO:0000313" key="10">
    <source>
        <dbReference type="EMBL" id="GFN89439.1"/>
    </source>
</evidence>
<reference evidence="10 11" key="1">
    <citation type="journal article" date="2021" name="Elife">
        <title>Chloroplast acquisition without the gene transfer in kleptoplastic sea slugs, Plakobranchus ocellatus.</title>
        <authorList>
            <person name="Maeda T."/>
            <person name="Takahashi S."/>
            <person name="Yoshida T."/>
            <person name="Shimamura S."/>
            <person name="Takaki Y."/>
            <person name="Nagai Y."/>
            <person name="Toyoda A."/>
            <person name="Suzuki Y."/>
            <person name="Arimoto A."/>
            <person name="Ishii H."/>
            <person name="Satoh N."/>
            <person name="Nishiyama T."/>
            <person name="Hasebe M."/>
            <person name="Maruyama T."/>
            <person name="Minagawa J."/>
            <person name="Obokata J."/>
            <person name="Shigenobu S."/>
        </authorList>
    </citation>
    <scope>NUCLEOTIDE SEQUENCE [LARGE SCALE GENOMIC DNA]</scope>
</reference>
<dbReference type="Proteomes" id="UP000735302">
    <property type="component" value="Unassembled WGS sequence"/>
</dbReference>
<evidence type="ECO:0000256" key="7">
    <source>
        <dbReference type="ARBA" id="ARBA00023136"/>
    </source>
</evidence>
<name>A0AAV3Z488_9GAST</name>
<accession>A0AAV3Z488</accession>
<feature type="transmembrane region" description="Helical" evidence="9">
    <location>
        <begin position="214"/>
        <end position="234"/>
    </location>
</feature>
<evidence type="ECO:0000256" key="8">
    <source>
        <dbReference type="ARBA" id="ARBA00023303"/>
    </source>
</evidence>
<keyword evidence="5 9" id="KW-1133">Transmembrane helix</keyword>
<evidence type="ECO:0000256" key="3">
    <source>
        <dbReference type="ARBA" id="ARBA00022475"/>
    </source>
</evidence>
<evidence type="ECO:0000313" key="11">
    <source>
        <dbReference type="Proteomes" id="UP000735302"/>
    </source>
</evidence>
<evidence type="ECO:0000256" key="9">
    <source>
        <dbReference type="SAM" id="Phobius"/>
    </source>
</evidence>
<keyword evidence="4 9" id="KW-0812">Transmembrane</keyword>
<protein>
    <submittedName>
        <fullName evidence="10">Pannexin 7</fullName>
    </submittedName>
</protein>
<dbReference type="EMBL" id="BLXT01001935">
    <property type="protein sequence ID" value="GFN89439.1"/>
    <property type="molecule type" value="Genomic_DNA"/>
</dbReference>
<evidence type="ECO:0000256" key="5">
    <source>
        <dbReference type="ARBA" id="ARBA00022989"/>
    </source>
</evidence>
<keyword evidence="3" id="KW-1003">Cell membrane</keyword>
<keyword evidence="8" id="KW-0407">Ion channel</keyword>
<keyword evidence="2" id="KW-0813">Transport</keyword>
<dbReference type="GO" id="GO:0034220">
    <property type="term" value="P:monoatomic ion transmembrane transport"/>
    <property type="evidence" value="ECO:0007669"/>
    <property type="project" value="UniProtKB-KW"/>
</dbReference>
<dbReference type="GO" id="GO:0005886">
    <property type="term" value="C:plasma membrane"/>
    <property type="evidence" value="ECO:0007669"/>
    <property type="project" value="UniProtKB-SubCell"/>
</dbReference>
<comment type="caution">
    <text evidence="10">The sequence shown here is derived from an EMBL/GenBank/DDBJ whole genome shotgun (WGS) entry which is preliminary data.</text>
</comment>
<keyword evidence="11" id="KW-1185">Reference proteome</keyword>
<sequence length="497" mass="55020">MANLVQWPGSRTSLNLFCAGSCLFLLLLSAVTWLLPLTPAVQTLDFKPPLFFSEAAHKKPAGNLSESEQIMKDVLEAAGCDKGYYSYIDPYKDCQRLEKVLLEAYSDEDENEQSESYVAKKPDIMPELKADCWCPAQFESAHIVYTNTICANQMNYAIRGMDGKTDVHISVTFDPEEEDIKFDKLVKNITQKEVYLNRSTVIDNYNALITRRSYFILFVFALLLVVPSLIWEMLSSVSSRLNIDKTLNTLRFAQTQTADSGRRTCEEVAREALAAASCSGKTAKLFLLCMISACCIAVGLVLFITIGLQPQLTTLAGELEELSKISKLSYFKNQFFFSCHFRIRQLTNVHNYDVNCLTSIASSVGPGAGPKIQGGNGGAYALFDQANDTVVLYEGLFSIASSALILYATVCFFLTAKCVITLYSGDGFSSTALGKEGCMRKVQFPEDIRLFLYMAHEQLGLVVYQDLITSFLQASTCDSIKISGFAESGDKDFGDNV</sequence>